<feature type="transmembrane region" description="Helical" evidence="1">
    <location>
        <begin position="62"/>
        <end position="85"/>
    </location>
</feature>
<reference evidence="2 3" key="1">
    <citation type="submission" date="2024-04" db="EMBL/GenBank/DDBJ databases">
        <title>Isolation of an actinomycete strain from pig manure.</title>
        <authorList>
            <person name="Gong T."/>
            <person name="Yu Z."/>
            <person name="An M."/>
            <person name="Wei C."/>
            <person name="Yang W."/>
            <person name="Liu L."/>
        </authorList>
    </citation>
    <scope>NUCLEOTIDE SEQUENCE [LARGE SCALE GENOMIC DNA]</scope>
    <source>
        <strain evidence="2 3">ZF39</strain>
    </source>
</reference>
<protein>
    <submittedName>
        <fullName evidence="2">Uncharacterized protein</fullName>
    </submittedName>
</protein>
<organism evidence="2 3">
    <name type="scientific">Ammonicoccus fulvus</name>
    <dbReference type="NCBI Taxonomy" id="3138240"/>
    <lineage>
        <taxon>Bacteria</taxon>
        <taxon>Bacillati</taxon>
        <taxon>Actinomycetota</taxon>
        <taxon>Actinomycetes</taxon>
        <taxon>Propionibacteriales</taxon>
        <taxon>Propionibacteriaceae</taxon>
        <taxon>Ammonicoccus</taxon>
    </lineage>
</organism>
<sequence>MVFEDCIGPAGVPTVCQAAAGRYRVGCHNGEHPTTAPGAEAAFSVEAGHADRDRVPVERVAVIRPVATSIISGLVIAVLSLWLWVSTSPTSALILGRGWERYGTLSFLAGLSHGLAMAIATVGVASRVETRRQEAYPVAKEAPVSVKVGIPLLMAAVILATAVFPVAILGLMS</sequence>
<feature type="transmembrane region" description="Helical" evidence="1">
    <location>
        <begin position="105"/>
        <end position="128"/>
    </location>
</feature>
<evidence type="ECO:0000313" key="2">
    <source>
        <dbReference type="EMBL" id="XAN08515.1"/>
    </source>
</evidence>
<gene>
    <name evidence="2" type="ORF">AADG42_14790</name>
</gene>
<evidence type="ECO:0000256" key="1">
    <source>
        <dbReference type="SAM" id="Phobius"/>
    </source>
</evidence>
<dbReference type="EMBL" id="CP154795">
    <property type="protein sequence ID" value="XAN08515.1"/>
    <property type="molecule type" value="Genomic_DNA"/>
</dbReference>
<evidence type="ECO:0000313" key="3">
    <source>
        <dbReference type="Proteomes" id="UP001442841"/>
    </source>
</evidence>
<dbReference type="RefSeq" id="WP_425309971.1">
    <property type="nucleotide sequence ID" value="NZ_CP154795.1"/>
</dbReference>
<proteinExistence type="predicted"/>
<keyword evidence="1" id="KW-0472">Membrane</keyword>
<feature type="transmembrane region" description="Helical" evidence="1">
    <location>
        <begin position="148"/>
        <end position="172"/>
    </location>
</feature>
<accession>A0ABZ3FUY8</accession>
<keyword evidence="3" id="KW-1185">Reference proteome</keyword>
<keyword evidence="1" id="KW-0812">Transmembrane</keyword>
<dbReference type="Proteomes" id="UP001442841">
    <property type="component" value="Chromosome"/>
</dbReference>
<name>A0ABZ3FUY8_9ACTN</name>
<keyword evidence="1" id="KW-1133">Transmembrane helix</keyword>